<accession>A0AAU8DSM0</accession>
<dbReference type="RefSeq" id="WP_353649908.1">
    <property type="nucleotide sequence ID" value="NZ_CP159218.1"/>
</dbReference>
<evidence type="ECO:0000313" key="2">
    <source>
        <dbReference type="EMBL" id="XCG64295.1"/>
    </source>
</evidence>
<gene>
    <name evidence="2" type="ORF">ABLG96_02795</name>
</gene>
<sequence>MASHQTPVSGTDTESASEQLLHPADAPADGSGNAGPDCFWLPAGSRPPTPRIAAVHSLDQQPKPPRPALSS</sequence>
<feature type="compositionally biased region" description="Polar residues" evidence="1">
    <location>
        <begin position="1"/>
        <end position="18"/>
    </location>
</feature>
<feature type="region of interest" description="Disordered" evidence="1">
    <location>
        <begin position="1"/>
        <end position="71"/>
    </location>
</feature>
<name>A0AAU8DSM0_9ACTN</name>
<dbReference type="AlphaFoldDB" id="A0AAU8DSM0"/>
<proteinExistence type="predicted"/>
<feature type="compositionally biased region" description="Pro residues" evidence="1">
    <location>
        <begin position="62"/>
        <end position="71"/>
    </location>
</feature>
<dbReference type="EMBL" id="CP159218">
    <property type="protein sequence ID" value="XCG64295.1"/>
    <property type="molecule type" value="Genomic_DNA"/>
</dbReference>
<protein>
    <submittedName>
        <fullName evidence="2">Uncharacterized protein</fullName>
    </submittedName>
</protein>
<evidence type="ECO:0000256" key="1">
    <source>
        <dbReference type="SAM" id="MobiDB-lite"/>
    </source>
</evidence>
<organism evidence="2">
    <name type="scientific">Nakamurella sp. A5-74</name>
    <dbReference type="NCBI Taxonomy" id="3158264"/>
    <lineage>
        <taxon>Bacteria</taxon>
        <taxon>Bacillati</taxon>
        <taxon>Actinomycetota</taxon>
        <taxon>Actinomycetes</taxon>
        <taxon>Nakamurellales</taxon>
        <taxon>Nakamurellaceae</taxon>
        <taxon>Nakamurella</taxon>
    </lineage>
</organism>
<reference evidence="2" key="1">
    <citation type="submission" date="2024-05" db="EMBL/GenBank/DDBJ databases">
        <authorList>
            <person name="Cai S.Y."/>
            <person name="Jin L.M."/>
            <person name="Li H.R."/>
        </authorList>
    </citation>
    <scope>NUCLEOTIDE SEQUENCE</scope>
    <source>
        <strain evidence="2">A5-74</strain>
    </source>
</reference>